<reference evidence="2" key="1">
    <citation type="journal article" date="2021" name="PeerJ">
        <title>Extensive microbial diversity within the chicken gut microbiome revealed by metagenomics and culture.</title>
        <authorList>
            <person name="Gilroy R."/>
            <person name="Ravi A."/>
            <person name="Getino M."/>
            <person name="Pursley I."/>
            <person name="Horton D.L."/>
            <person name="Alikhan N.F."/>
            <person name="Baker D."/>
            <person name="Gharbi K."/>
            <person name="Hall N."/>
            <person name="Watson M."/>
            <person name="Adriaenssens E.M."/>
            <person name="Foster-Nyarko E."/>
            <person name="Jarju S."/>
            <person name="Secka A."/>
            <person name="Antonio M."/>
            <person name="Oren A."/>
            <person name="Chaudhuri R.R."/>
            <person name="La Ragione R."/>
            <person name="Hildebrand F."/>
            <person name="Pallen M.J."/>
        </authorList>
    </citation>
    <scope>NUCLEOTIDE SEQUENCE</scope>
    <source>
        <strain evidence="2">ChiHjej12B11-9795</strain>
    </source>
</reference>
<organism evidence="2 3">
    <name type="scientific">Candidatus Bacteroides avicola</name>
    <dbReference type="NCBI Taxonomy" id="2838468"/>
    <lineage>
        <taxon>Bacteria</taxon>
        <taxon>Pseudomonadati</taxon>
        <taxon>Bacteroidota</taxon>
        <taxon>Bacteroidia</taxon>
        <taxon>Bacteroidales</taxon>
        <taxon>Bacteroidaceae</taxon>
        <taxon>Bacteroides</taxon>
    </lineage>
</organism>
<feature type="compositionally biased region" description="Polar residues" evidence="1">
    <location>
        <begin position="56"/>
        <end position="82"/>
    </location>
</feature>
<dbReference type="EMBL" id="DWZI01000036">
    <property type="protein sequence ID" value="HJA85885.1"/>
    <property type="molecule type" value="Genomic_DNA"/>
</dbReference>
<reference evidence="2" key="2">
    <citation type="submission" date="2021-04" db="EMBL/GenBank/DDBJ databases">
        <authorList>
            <person name="Gilroy R."/>
        </authorList>
    </citation>
    <scope>NUCLEOTIDE SEQUENCE</scope>
    <source>
        <strain evidence="2">ChiHjej12B11-9795</strain>
    </source>
</reference>
<feature type="region of interest" description="Disordered" evidence="1">
    <location>
        <begin position="52"/>
        <end position="82"/>
    </location>
</feature>
<evidence type="ECO:0000313" key="2">
    <source>
        <dbReference type="EMBL" id="HJA85885.1"/>
    </source>
</evidence>
<name>A0A9D2HUS1_9BACE</name>
<dbReference type="InterPro" id="IPR026408">
    <property type="entry name" value="GG_sam_targ_CFB"/>
</dbReference>
<comment type="caution">
    <text evidence="2">The sequence shown here is derived from an EMBL/GenBank/DDBJ whole genome shotgun (WGS) entry which is preliminary data.</text>
</comment>
<accession>A0A9D2HUS1</accession>
<dbReference type="AlphaFoldDB" id="A0A9D2HUS1"/>
<evidence type="ECO:0000313" key="3">
    <source>
        <dbReference type="Proteomes" id="UP000823862"/>
    </source>
</evidence>
<sequence>MKKLTKINLLNLCQTELAKREERQLQGGSACMCACNTTCGCKYAGPQEGPDDSFYGGSSTSANKQANWGNPVSNSTSISTVM</sequence>
<dbReference type="Proteomes" id="UP000823862">
    <property type="component" value="Unassembled WGS sequence"/>
</dbReference>
<dbReference type="NCBIfam" id="TIGR04149">
    <property type="entry name" value="GG_sam_targ_CFB"/>
    <property type="match status" value="1"/>
</dbReference>
<gene>
    <name evidence="2" type="ORF">H9950_06810</name>
</gene>
<evidence type="ECO:0000256" key="1">
    <source>
        <dbReference type="SAM" id="MobiDB-lite"/>
    </source>
</evidence>
<protein>
    <submittedName>
        <fullName evidence="2">TIGR04149 family rSAM-modified RiPP</fullName>
    </submittedName>
</protein>
<proteinExistence type="predicted"/>